<proteinExistence type="predicted"/>
<dbReference type="Pfam" id="PF12679">
    <property type="entry name" value="ABC2_membrane_2"/>
    <property type="match status" value="1"/>
</dbReference>
<dbReference type="RefSeq" id="WP_256600827.1">
    <property type="nucleotide sequence ID" value="NZ_JANIBJ010000004.1"/>
</dbReference>
<dbReference type="Proteomes" id="UP001524499">
    <property type="component" value="Unassembled WGS sequence"/>
</dbReference>
<evidence type="ECO:0000256" key="1">
    <source>
        <dbReference type="SAM" id="Phobius"/>
    </source>
</evidence>
<feature type="transmembrane region" description="Helical" evidence="1">
    <location>
        <begin position="210"/>
        <end position="235"/>
    </location>
</feature>
<keyword evidence="1" id="KW-1133">Transmembrane helix</keyword>
<feature type="transmembrane region" description="Helical" evidence="1">
    <location>
        <begin position="19"/>
        <end position="38"/>
    </location>
</feature>
<keyword evidence="3" id="KW-1185">Reference proteome</keyword>
<sequence>MIAAIIRKEFVSTLRDGRLWILGIVLLAIFLGFFLASTHELKQMRQEKHSVGMTAKEQWNTQSVKNPHSAAHYGIYVFKPDLPSAALDPGLRPFVGQSLWLEPHKRNLTRFSPSTDQILANRFGQATTSFVLYALLPLMIVALTFNSVSQERERGTLRMLHSLGIAARSLVFGKLLGLLAAFMLVLSPALLIALLLLGQNFSLGPDDVSRLLASFLMFLIYYTIFAAVSIAASAFFRTSRVALFCLLAFWLASVFIAPRLGAVTAETLSPNPTASRFWEAIKTDIAQGLEGDGTHEQRAQAFEAQVLREYGVNRKEDLPVGFVSLNRQHNDGYSVRVHELHFDRLRDNFAVQQHLTHLASWLGPSIAIRSLSMAMAGMDLAHQRDFEDAAEEYRHYFIDLTEDWDRERSHGTERNAKGQESDWRSVKAFEYQAPKIEFALKAALLDLMVLMGWLFAALMLLTLSANRLTP</sequence>
<reference evidence="2 3" key="1">
    <citation type="submission" date="2022-07" db="EMBL/GenBank/DDBJ databases">
        <title>Methylomonas rivi sp. nov., Methylomonas rosea sp. nov., Methylomonas aureus sp. nov. and Methylomonas subterranea sp. nov., four novel methanotrophs isolated from a freshwater creek and the deep terrestrial subsurface.</title>
        <authorList>
            <person name="Abin C."/>
            <person name="Sankaranarayanan K."/>
            <person name="Garner C."/>
            <person name="Sindelar R."/>
            <person name="Kotary K."/>
            <person name="Garner R."/>
            <person name="Barclay S."/>
            <person name="Lawson P."/>
            <person name="Krumholz L."/>
        </authorList>
    </citation>
    <scope>NUCLEOTIDE SEQUENCE [LARGE SCALE GENOMIC DNA]</scope>
    <source>
        <strain evidence="2 3">SURF-2</strain>
    </source>
</reference>
<feature type="transmembrane region" description="Helical" evidence="1">
    <location>
        <begin position="241"/>
        <end position="260"/>
    </location>
</feature>
<evidence type="ECO:0000313" key="2">
    <source>
        <dbReference type="EMBL" id="MCQ8103157.1"/>
    </source>
</evidence>
<evidence type="ECO:0000313" key="3">
    <source>
        <dbReference type="Proteomes" id="UP001524499"/>
    </source>
</evidence>
<feature type="transmembrane region" description="Helical" evidence="1">
    <location>
        <begin position="130"/>
        <end position="149"/>
    </location>
</feature>
<dbReference type="PANTHER" id="PTHR43471">
    <property type="entry name" value="ABC TRANSPORTER PERMEASE"/>
    <property type="match status" value="1"/>
</dbReference>
<comment type="caution">
    <text evidence="2">The sequence shown here is derived from an EMBL/GenBank/DDBJ whole genome shotgun (WGS) entry which is preliminary data.</text>
</comment>
<keyword evidence="1" id="KW-0812">Transmembrane</keyword>
<feature type="transmembrane region" description="Helical" evidence="1">
    <location>
        <begin position="444"/>
        <end position="465"/>
    </location>
</feature>
<accession>A0ABT1TDG7</accession>
<feature type="transmembrane region" description="Helical" evidence="1">
    <location>
        <begin position="169"/>
        <end position="198"/>
    </location>
</feature>
<organism evidence="2 3">
    <name type="scientific">Methylomonas subterranea</name>
    <dbReference type="NCBI Taxonomy" id="2952225"/>
    <lineage>
        <taxon>Bacteria</taxon>
        <taxon>Pseudomonadati</taxon>
        <taxon>Pseudomonadota</taxon>
        <taxon>Gammaproteobacteria</taxon>
        <taxon>Methylococcales</taxon>
        <taxon>Methylococcaceae</taxon>
        <taxon>Methylomonas</taxon>
    </lineage>
</organism>
<dbReference type="PANTHER" id="PTHR43471:SF1">
    <property type="entry name" value="ABC TRANSPORTER PERMEASE PROTEIN NOSY-RELATED"/>
    <property type="match status" value="1"/>
</dbReference>
<keyword evidence="1" id="KW-0472">Membrane</keyword>
<name>A0ABT1TDG7_9GAMM</name>
<protein>
    <submittedName>
        <fullName evidence="2">DUF3526 domain-containing protein</fullName>
    </submittedName>
</protein>
<gene>
    <name evidence="2" type="ORF">NP590_03470</name>
</gene>
<dbReference type="EMBL" id="JANIBJ010000004">
    <property type="protein sequence ID" value="MCQ8103157.1"/>
    <property type="molecule type" value="Genomic_DNA"/>
</dbReference>